<evidence type="ECO:0000313" key="2">
    <source>
        <dbReference type="EMBL" id="AZU99045.1"/>
    </source>
</evidence>
<dbReference type="InterPro" id="IPR014243">
    <property type="entry name" value="RsfA-like"/>
</dbReference>
<evidence type="ECO:0000256" key="1">
    <source>
        <dbReference type="SAM" id="Coils"/>
    </source>
</evidence>
<dbReference type="PANTHER" id="PTHR41302:SF2">
    <property type="entry name" value="PRESPORE SPECIFIC TRANSCRIPTIONAL ACTIVATOR RSFA"/>
    <property type="match status" value="1"/>
</dbReference>
<keyword evidence="1" id="KW-0175">Coiled coil</keyword>
<dbReference type="Proteomes" id="UP000288674">
    <property type="component" value="Segment"/>
</dbReference>
<dbReference type="PANTHER" id="PTHR41302">
    <property type="entry name" value="PRESPORE-SPECIFIC TRANSCRIPTIONAL REGULATOR RSFA-RELATED"/>
    <property type="match status" value="1"/>
</dbReference>
<organism evidence="2 3">
    <name type="scientific">Bacillus phage pW4</name>
    <dbReference type="NCBI Taxonomy" id="2500560"/>
    <lineage>
        <taxon>Viruses</taxon>
        <taxon>Duplodnaviria</taxon>
        <taxon>Heunggongvirae</taxon>
        <taxon>Uroviricota</taxon>
        <taxon>Caudoviricetes</taxon>
        <taxon>Sejongvirinae</taxon>
        <taxon>Yihwangvirus</taxon>
        <taxon>Yihwangvirus pW4</taxon>
    </lineage>
</organism>
<feature type="coiled-coil region" evidence="1">
    <location>
        <begin position="103"/>
        <end position="154"/>
    </location>
</feature>
<keyword evidence="3" id="KW-1185">Reference proteome</keyword>
<dbReference type="EMBL" id="MK288022">
    <property type="protein sequence ID" value="AZU99045.1"/>
    <property type="molecule type" value="Genomic_DNA"/>
</dbReference>
<sequence length="192" mass="22553">MTNSKIKYGDWENDDLLLAETVLRYVRNGGVINDACKEVEEKLNYTRTFTTLKHRWFTVLKKQYEHAFNLALKEGKKKKKKRYRQSQNVNTNELGIIEALNVVKAYSEQIAKDKEERLKAEELKKENQAIKEKLNKINEEMEMITDMLKHERAKNNDLIKTIQTLNSIGFNLDDSRKKYSVDKQGVVEVPTR</sequence>
<proteinExistence type="predicted"/>
<name>A0A3T0IHZ3_9CAUD</name>
<protein>
    <submittedName>
        <fullName evidence="2">Putative RsfA family transcriptional regulator</fullName>
    </submittedName>
</protein>
<accession>A0A3T0IHZ3</accession>
<reference evidence="2 3" key="1">
    <citation type="submission" date="2018-12" db="EMBL/GenBank/DDBJ databases">
        <title>Characterization of novel siphovirus infecting Emetic Bacillus cereus.</title>
        <authorList>
            <person name="Hu X."/>
            <person name="Wan X."/>
            <person name="Geng P."/>
            <person name="Yuan Z."/>
        </authorList>
    </citation>
    <scope>NUCLEOTIDE SEQUENCE [LARGE SCALE GENOMIC DNA]</scope>
</reference>
<evidence type="ECO:0000313" key="3">
    <source>
        <dbReference type="Proteomes" id="UP000288674"/>
    </source>
</evidence>
<gene>
    <name evidence="2" type="ORF">pW4_23</name>
</gene>